<evidence type="ECO:0000256" key="3">
    <source>
        <dbReference type="ARBA" id="ARBA00022679"/>
    </source>
</evidence>
<dbReference type="PRINTS" id="PR00507">
    <property type="entry name" value="N12N6MTFRASE"/>
</dbReference>
<keyword evidence="2" id="KW-0489">Methyltransferase</keyword>
<keyword evidence="6" id="KW-0540">Nuclease</keyword>
<dbReference type="SUPFAM" id="SSF53335">
    <property type="entry name" value="S-adenosyl-L-methionine-dependent methyltransferases"/>
    <property type="match status" value="1"/>
</dbReference>
<evidence type="ECO:0000256" key="4">
    <source>
        <dbReference type="ARBA" id="ARBA00047942"/>
    </source>
</evidence>
<feature type="domain" description="DNA methylase adenine-specific" evidence="5">
    <location>
        <begin position="324"/>
        <end position="611"/>
    </location>
</feature>
<dbReference type="GO" id="GO:0032259">
    <property type="term" value="P:methylation"/>
    <property type="evidence" value="ECO:0007669"/>
    <property type="project" value="UniProtKB-KW"/>
</dbReference>
<dbReference type="EMBL" id="AF306668">
    <property type="protein sequence ID" value="AAK08957.1"/>
    <property type="molecule type" value="Genomic_DNA"/>
</dbReference>
<keyword evidence="3" id="KW-0808">Transferase</keyword>
<evidence type="ECO:0000256" key="1">
    <source>
        <dbReference type="ARBA" id="ARBA00011900"/>
    </source>
</evidence>
<dbReference type="GO" id="GO:0008170">
    <property type="term" value="F:N-methyltransferase activity"/>
    <property type="evidence" value="ECO:0007669"/>
    <property type="project" value="InterPro"/>
</dbReference>
<dbReference type="PANTHER" id="PTHR33841">
    <property type="entry name" value="DNA METHYLTRANSFERASE YEEA-RELATED"/>
    <property type="match status" value="1"/>
</dbReference>
<gene>
    <name evidence="6" type="primary">bseMIIR</name>
</gene>
<dbReference type="InterPro" id="IPR003356">
    <property type="entry name" value="DNA_methylase_A-5"/>
</dbReference>
<dbReference type="REBASE" id="3025">
    <property type="entry name" value="BseMII"/>
</dbReference>
<dbReference type="InterPro" id="IPR029063">
    <property type="entry name" value="SAM-dependent_MTases_sf"/>
</dbReference>
<proteinExistence type="predicted"/>
<evidence type="ECO:0000259" key="5">
    <source>
        <dbReference type="Pfam" id="PF02384"/>
    </source>
</evidence>
<protein>
    <recommendedName>
        <fullName evidence="1">site-specific DNA-methyltransferase (adenine-specific)</fullName>
        <ecNumber evidence="1">2.1.1.72</ecNumber>
    </recommendedName>
</protein>
<dbReference type="GO" id="GO:0003677">
    <property type="term" value="F:DNA binding"/>
    <property type="evidence" value="ECO:0007669"/>
    <property type="project" value="InterPro"/>
</dbReference>
<comment type="catalytic activity">
    <reaction evidence="4">
        <text>a 2'-deoxyadenosine in DNA + S-adenosyl-L-methionine = an N(6)-methyl-2'-deoxyadenosine in DNA + S-adenosyl-L-homocysteine + H(+)</text>
        <dbReference type="Rhea" id="RHEA:15197"/>
        <dbReference type="Rhea" id="RHEA-COMP:12418"/>
        <dbReference type="Rhea" id="RHEA-COMP:12419"/>
        <dbReference type="ChEBI" id="CHEBI:15378"/>
        <dbReference type="ChEBI" id="CHEBI:57856"/>
        <dbReference type="ChEBI" id="CHEBI:59789"/>
        <dbReference type="ChEBI" id="CHEBI:90615"/>
        <dbReference type="ChEBI" id="CHEBI:90616"/>
        <dbReference type="EC" id="2.1.1.72"/>
    </reaction>
</comment>
<sequence length="922" mass="105599">MVQLNYNERSWAIDVIAEIKKYLANKSVIIKNAGGENTLKKSKSTYFPDVLLFGDELGNSILQGWELKMPDTPITDPELIKNAREKADLLGVNSFLLWNVSEAVLYKIDDEGNHKIIKTWNDLNYINTREIVRERTVEWKQTLHKILDDLVDYFNRGEIRSTTIIDSVTGEGISNFILENVYLVADCLKQYSATNVDFEDEVFIWWDTVRVEYPNENDPWQPLAKNILISWMNKLLFAHILKNFREEAAIIDKIDLDTKPAEAVNIITDISSKCDFWNIFAPQLGEEHIPSSVWEKIVHYNIFLTDLKLESVGQDLIQEILQSTIYRTHRKLAGQFTTPKKLADLLVALTIKNKRGNVYDPCCGTGTIARAAFDLKVESGISYKEALQTTWASDKFSFPLQMATLALTNPKNIGEVINIFKKDISDLKAKEDIKLSNPVDGSEIIKQLPQMSSIVSNLPFVRQEVIKKLNPSIIKNINNKIKKALGKGYQLKAKSDLYAYLPFVLWDLLKDDGRLGIIISNSWLSTEWGVEFKKALRKFFHIEAIVTSGKGKWFNNADVVTNILILNKINPKADSLEGKEISFVTLTEDIINKEYNDKNLINNIARSIRTKKKDKYLNIETYSLEQIKKIDELGITWSALFSNCDWLFEITDKLLPASKIFDIARGERRGWNALFYPEPGHGIEKIYLKPVLKSSRDIKGYTATANSEAFCCTVSLQKLREMGHLGAYNWIKKFENGVNNTGQPLVEVLTNPQYSYWYSLEPKTLADFVISMNPDERLFVAKLETRSFVDQRLIRFTANVQDVDMDLVHALMNSILGLFFIEALGFGRGLGALDLNATKFKRDLKILNPYLVSKEQAERIKDKFSKLKKRGTLPLLEDLNCGIRKEFDDVVLRAFGIEKYKEQMERSLKNLYNIRKSVCQNN</sequence>
<organism evidence="6">
    <name type="scientific">Geobacillus stearothermophilus</name>
    <name type="common">Bacillus stearothermophilus</name>
    <dbReference type="NCBI Taxonomy" id="1422"/>
    <lineage>
        <taxon>Bacteria</taxon>
        <taxon>Bacillati</taxon>
        <taxon>Bacillota</taxon>
        <taxon>Bacilli</taxon>
        <taxon>Bacillales</taxon>
        <taxon>Anoxybacillaceae</taxon>
        <taxon>Geobacillus</taxon>
    </lineage>
</organism>
<dbReference type="EC" id="2.1.1.72" evidence="1"/>
<dbReference type="GO" id="GO:0009007">
    <property type="term" value="F:site-specific DNA-methyltransferase (adenine-specific) activity"/>
    <property type="evidence" value="ECO:0007669"/>
    <property type="project" value="UniProtKB-EC"/>
</dbReference>
<evidence type="ECO:0000313" key="6">
    <source>
        <dbReference type="EMBL" id="AAK08957.1"/>
    </source>
</evidence>
<reference evidence="6" key="1">
    <citation type="journal article" date="2001" name="Nucleic Acids Res.">
        <title>Characterization of BseMII, a new type IV restriction-modification system, which recognizes the pentanucleotide sequence 5'-CTCAG(N)(10/8)/.</title>
        <authorList>
            <person name="Jurenaite-Urbanaviciene S."/>
            <person name="Kazlauskiene R."/>
            <person name="Urbelyte V."/>
            <person name="Maneliene Z."/>
            <person name="Petrusyte M."/>
            <person name="Lubys A."/>
            <person name="Janulaitis A."/>
        </authorList>
    </citation>
    <scope>NUCLEOTIDE SEQUENCE</scope>
    <source>
        <strain evidence="6">Is1-111</strain>
    </source>
</reference>
<name>Q9APD6_GEOSE</name>
<evidence type="ECO:0000256" key="2">
    <source>
        <dbReference type="ARBA" id="ARBA00022603"/>
    </source>
</evidence>
<accession>Q9APD6</accession>
<dbReference type="Gene3D" id="3.40.50.150">
    <property type="entry name" value="Vaccinia Virus protein VP39"/>
    <property type="match status" value="1"/>
</dbReference>
<dbReference type="Pfam" id="PF02384">
    <property type="entry name" value="N6_Mtase"/>
    <property type="match status" value="1"/>
</dbReference>
<dbReference type="AlphaFoldDB" id="Q9APD6"/>
<dbReference type="InterPro" id="IPR050953">
    <property type="entry name" value="N4_N6_ade-DNA_methylase"/>
</dbReference>
<keyword evidence="6" id="KW-0255">Endonuclease</keyword>
<dbReference type="PANTHER" id="PTHR33841:SF1">
    <property type="entry name" value="DNA METHYLTRANSFERASE A"/>
    <property type="match status" value="1"/>
</dbReference>
<dbReference type="GO" id="GO:0004519">
    <property type="term" value="F:endonuclease activity"/>
    <property type="evidence" value="ECO:0007669"/>
    <property type="project" value="UniProtKB-KW"/>
</dbReference>
<keyword evidence="6" id="KW-0378">Hydrolase</keyword>